<dbReference type="Pfam" id="PF02310">
    <property type="entry name" value="B12-binding"/>
    <property type="match status" value="1"/>
</dbReference>
<dbReference type="InterPro" id="IPR007197">
    <property type="entry name" value="rSAM"/>
</dbReference>
<dbReference type="Gene3D" id="3.80.30.20">
    <property type="entry name" value="tm_1862 like domain"/>
    <property type="match status" value="1"/>
</dbReference>
<dbReference type="RefSeq" id="WP_200397126.1">
    <property type="nucleotide sequence ID" value="NZ_CP066831.1"/>
</dbReference>
<organism evidence="8 9">
    <name type="scientific">Streptomyces liliifuscus</name>
    <dbReference type="NCBI Taxonomy" id="2797636"/>
    <lineage>
        <taxon>Bacteria</taxon>
        <taxon>Bacillati</taxon>
        <taxon>Actinomycetota</taxon>
        <taxon>Actinomycetes</taxon>
        <taxon>Kitasatosporales</taxon>
        <taxon>Streptomycetaceae</taxon>
        <taxon>Streptomyces</taxon>
    </lineage>
</organism>
<dbReference type="GO" id="GO:0003824">
    <property type="term" value="F:catalytic activity"/>
    <property type="evidence" value="ECO:0007669"/>
    <property type="project" value="InterPro"/>
</dbReference>
<evidence type="ECO:0000256" key="4">
    <source>
        <dbReference type="ARBA" id="ARBA00023004"/>
    </source>
</evidence>
<evidence type="ECO:0000256" key="1">
    <source>
        <dbReference type="ARBA" id="ARBA00001966"/>
    </source>
</evidence>
<evidence type="ECO:0000256" key="2">
    <source>
        <dbReference type="ARBA" id="ARBA00022691"/>
    </source>
</evidence>
<dbReference type="GO" id="GO:0031419">
    <property type="term" value="F:cobalamin binding"/>
    <property type="evidence" value="ECO:0007669"/>
    <property type="project" value="InterPro"/>
</dbReference>
<dbReference type="InterPro" id="IPR034466">
    <property type="entry name" value="Methyltransferase_Class_B"/>
</dbReference>
<dbReference type="InterPro" id="IPR006638">
    <property type="entry name" value="Elp3/MiaA/NifB-like_rSAM"/>
</dbReference>
<feature type="domain" description="B12-binding" evidence="6">
    <location>
        <begin position="8"/>
        <end position="145"/>
    </location>
</feature>
<dbReference type="KEGG" id="slf:JEQ17_23925"/>
<dbReference type="CDD" id="cd01335">
    <property type="entry name" value="Radical_SAM"/>
    <property type="match status" value="1"/>
</dbReference>
<dbReference type="PANTHER" id="PTHR43409:SF16">
    <property type="entry name" value="SLR0320 PROTEIN"/>
    <property type="match status" value="1"/>
</dbReference>
<dbReference type="GO" id="GO:0046872">
    <property type="term" value="F:metal ion binding"/>
    <property type="evidence" value="ECO:0007669"/>
    <property type="project" value="UniProtKB-KW"/>
</dbReference>
<dbReference type="InterPro" id="IPR058240">
    <property type="entry name" value="rSAM_sf"/>
</dbReference>
<dbReference type="SUPFAM" id="SSF102114">
    <property type="entry name" value="Radical SAM enzymes"/>
    <property type="match status" value="1"/>
</dbReference>
<reference evidence="8 9" key="1">
    <citation type="submission" date="2020-12" db="EMBL/GenBank/DDBJ databases">
        <title>A novel species.</title>
        <authorList>
            <person name="Li K."/>
        </authorList>
    </citation>
    <scope>NUCLEOTIDE SEQUENCE [LARGE SCALE GENOMIC DNA]</scope>
    <source>
        <strain evidence="8 9">ZYC-3</strain>
    </source>
</reference>
<dbReference type="Proteomes" id="UP000595636">
    <property type="component" value="Chromosome"/>
</dbReference>
<keyword evidence="5" id="KW-0411">Iron-sulfur</keyword>
<dbReference type="InterPro" id="IPR051198">
    <property type="entry name" value="BchE-like"/>
</dbReference>
<dbReference type="SMART" id="SM00729">
    <property type="entry name" value="Elp3"/>
    <property type="match status" value="1"/>
</dbReference>
<dbReference type="GO" id="GO:0051539">
    <property type="term" value="F:4 iron, 4 sulfur cluster binding"/>
    <property type="evidence" value="ECO:0007669"/>
    <property type="project" value="UniProtKB-KW"/>
</dbReference>
<dbReference type="SFLD" id="SFLDG01082">
    <property type="entry name" value="B12-binding_domain_containing"/>
    <property type="match status" value="1"/>
</dbReference>
<dbReference type="CDD" id="cd02068">
    <property type="entry name" value="radical_SAM_B12_BD"/>
    <property type="match status" value="1"/>
</dbReference>
<dbReference type="PROSITE" id="PS51332">
    <property type="entry name" value="B12_BINDING"/>
    <property type="match status" value="1"/>
</dbReference>
<evidence type="ECO:0000256" key="3">
    <source>
        <dbReference type="ARBA" id="ARBA00022723"/>
    </source>
</evidence>
<dbReference type="PROSITE" id="PS51918">
    <property type="entry name" value="RADICAL_SAM"/>
    <property type="match status" value="1"/>
</dbReference>
<dbReference type="InterPro" id="IPR023404">
    <property type="entry name" value="rSAM_horseshoe"/>
</dbReference>
<evidence type="ECO:0000313" key="8">
    <source>
        <dbReference type="EMBL" id="QQM42188.1"/>
    </source>
</evidence>
<dbReference type="Pfam" id="PF04055">
    <property type="entry name" value="Radical_SAM"/>
    <property type="match status" value="1"/>
</dbReference>
<dbReference type="Gene3D" id="3.40.50.280">
    <property type="entry name" value="Cobalamin-binding domain"/>
    <property type="match status" value="1"/>
</dbReference>
<dbReference type="AlphaFoldDB" id="A0A7T7I705"/>
<keyword evidence="2" id="KW-0949">S-adenosyl-L-methionine</keyword>
<feature type="domain" description="Radical SAM core" evidence="7">
    <location>
        <begin position="217"/>
        <end position="434"/>
    </location>
</feature>
<keyword evidence="4" id="KW-0408">Iron</keyword>
<proteinExistence type="predicted"/>
<dbReference type="GO" id="GO:0005829">
    <property type="term" value="C:cytosol"/>
    <property type="evidence" value="ECO:0007669"/>
    <property type="project" value="TreeGrafter"/>
</dbReference>
<dbReference type="SFLD" id="SFLDS00029">
    <property type="entry name" value="Radical_SAM"/>
    <property type="match status" value="1"/>
</dbReference>
<evidence type="ECO:0000256" key="5">
    <source>
        <dbReference type="ARBA" id="ARBA00023014"/>
    </source>
</evidence>
<comment type="cofactor">
    <cofactor evidence="1">
        <name>[4Fe-4S] cluster</name>
        <dbReference type="ChEBI" id="CHEBI:49883"/>
    </cofactor>
</comment>
<dbReference type="SFLD" id="SFLDG01123">
    <property type="entry name" value="methyltransferase_(Class_B)"/>
    <property type="match status" value="1"/>
</dbReference>
<evidence type="ECO:0000259" key="6">
    <source>
        <dbReference type="PROSITE" id="PS51332"/>
    </source>
</evidence>
<dbReference type="InterPro" id="IPR006158">
    <property type="entry name" value="Cobalamin-bd"/>
</dbReference>
<evidence type="ECO:0000313" key="9">
    <source>
        <dbReference type="Proteomes" id="UP000595636"/>
    </source>
</evidence>
<protein>
    <submittedName>
        <fullName evidence="8">B12-binding domain-containing radical SAM protein</fullName>
    </submittedName>
</protein>
<evidence type="ECO:0000259" key="7">
    <source>
        <dbReference type="PROSITE" id="PS51918"/>
    </source>
</evidence>
<gene>
    <name evidence="8" type="ORF">JEQ17_23925</name>
</gene>
<keyword evidence="3" id="KW-0479">Metal-binding</keyword>
<name>A0A7T7I705_9ACTN</name>
<dbReference type="PANTHER" id="PTHR43409">
    <property type="entry name" value="ANAEROBIC MAGNESIUM-PROTOPORPHYRIN IX MONOMETHYL ESTER CYCLASE-RELATED"/>
    <property type="match status" value="1"/>
</dbReference>
<keyword evidence="9" id="KW-1185">Reference proteome</keyword>
<accession>A0A7T7I705</accession>
<dbReference type="EMBL" id="CP066831">
    <property type="protein sequence ID" value="QQM42188.1"/>
    <property type="molecule type" value="Genomic_DNA"/>
</dbReference>
<sequence length="595" mass="65716">MGTLTRPAIAFVNPSVGFSDRRKSKPIGLAYIMAYLEKSGFPSSGFDFGDSEDDAVELAAHYGLDRFDVVGFSVYNESFRAAIAMAEWIKNRRPECLIVLGGPHATAVHEHILRRYSCVDVVVRREGEEAMLDLVRGLDVGLDVSVGVDVDGYGGHVRAPLTGLTGIKGTTWRAPDGSGLLVNEDRDFVPDLDRIPFPDAEFTSHSGYPDLTYYDEVQGRLKAALTICSSRSCPYNCSFCGVLTIGRKYRSREAERVVAELLHFRARHGVNYEHVYFSDANFFVSPTRALEVAEALYAADPQVTFSFGTRVNQILKAAEVLPRLKECGLRFIELGIESASEPVLERLAKHVKPEVNVAAVRLLRRLGIEISLDFIMLDPATTLPDIRANLEFLREAGFYDYVPHDHLYTALVLYEGTPIRDFYARRFGVVFDPDDLPSPFTLFELPEVQRFSDTLRAFRKQWQDRIDGALAQGELALASMADGSGGPDGWDDSDFPRESHARLQLDVVSLRHAPNLFMERLLEDAEAGFPLLDGAGDKGGGDEVGDMGGLEVLLPRLGHDHVQLHDLIERTEAAAREAGFAQAPGADVVGPHGRD</sequence>